<evidence type="ECO:0000259" key="11">
    <source>
        <dbReference type="PROSITE" id="PS50026"/>
    </source>
</evidence>
<evidence type="ECO:0000256" key="4">
    <source>
        <dbReference type="ARBA" id="ARBA00022729"/>
    </source>
</evidence>
<dbReference type="Pfam" id="PF06119">
    <property type="entry name" value="NIDO"/>
    <property type="match status" value="1"/>
</dbReference>
<dbReference type="InterPro" id="IPR013783">
    <property type="entry name" value="Ig-like_fold"/>
</dbReference>
<keyword evidence="8 9" id="KW-1015">Disulfide bond</keyword>
<dbReference type="SMART" id="SM00216">
    <property type="entry name" value="VWD"/>
    <property type="match status" value="1"/>
</dbReference>
<dbReference type="Pfam" id="PF12947">
    <property type="entry name" value="EGF_3"/>
    <property type="match status" value="1"/>
</dbReference>
<comment type="subcellular location">
    <subcellularLocation>
        <location evidence="1">Membrane</location>
    </subcellularLocation>
</comment>
<dbReference type="PROSITE" id="PS00022">
    <property type="entry name" value="EGF_1"/>
    <property type="match status" value="1"/>
</dbReference>
<evidence type="ECO:0000256" key="10">
    <source>
        <dbReference type="SAM" id="Phobius"/>
    </source>
</evidence>
<dbReference type="InterPro" id="IPR000742">
    <property type="entry name" value="EGF"/>
</dbReference>
<dbReference type="SMART" id="SM00181">
    <property type="entry name" value="EGF"/>
    <property type="match status" value="5"/>
</dbReference>
<dbReference type="InterPro" id="IPR001881">
    <property type="entry name" value="EGF-like_Ca-bd_dom"/>
</dbReference>
<feature type="domain" description="VWFD" evidence="13">
    <location>
        <begin position="258"/>
        <end position="464"/>
    </location>
</feature>
<dbReference type="InterPro" id="IPR051495">
    <property type="entry name" value="Epithelial_Barrier/Signaling"/>
</dbReference>
<dbReference type="GeneID" id="114447663"/>
<feature type="domain" description="EGF-like" evidence="11">
    <location>
        <begin position="618"/>
        <end position="661"/>
    </location>
</feature>
<dbReference type="RefSeq" id="XP_028279854.1">
    <property type="nucleotide sequence ID" value="XM_028424053.1"/>
</dbReference>
<evidence type="ECO:0000256" key="3">
    <source>
        <dbReference type="ARBA" id="ARBA00022692"/>
    </source>
</evidence>
<dbReference type="SUPFAM" id="SSF57184">
    <property type="entry name" value="Growth factor receptor domain"/>
    <property type="match status" value="1"/>
</dbReference>
<comment type="caution">
    <text evidence="9">Lacks conserved residue(s) required for the propagation of feature annotation.</text>
</comment>
<dbReference type="PROSITE" id="PS51233">
    <property type="entry name" value="VWFD"/>
    <property type="match status" value="1"/>
</dbReference>
<dbReference type="InterPro" id="IPR000152">
    <property type="entry name" value="EGF-type_Asp/Asn_hydroxyl_site"/>
</dbReference>
<dbReference type="InParanoid" id="A0A6P7JSD5"/>
<proteinExistence type="predicted"/>
<protein>
    <submittedName>
        <fullName evidence="15">Mucin-like protein</fullName>
    </submittedName>
</protein>
<feature type="disulfide bond" evidence="9">
    <location>
        <begin position="651"/>
        <end position="660"/>
    </location>
</feature>
<dbReference type="AlphaFoldDB" id="A0A6P7JSD5"/>
<reference evidence="15" key="1">
    <citation type="submission" date="2025-08" db="UniProtKB">
        <authorList>
            <consortium name="RefSeq"/>
        </authorList>
    </citation>
    <scope>IDENTIFICATION</scope>
</reference>
<sequence>MPVSYQKINMSETNTFQCILTTDGENSFALLRYGDMNWGPGQRQYHDALIGYSNGAVSVKESTVPPENLFGPAGRYRPHQVKGTMGKLGQLVYNLTGPGRSDVDPGIMCQLWAVKEPDPAVWMKGLSSCPCTRTQALEDVSFLQDNADPGPVPKKLRGQRWGGAAGQPFRSLLANKYRSGKRCVYDPEGPLLAGYNERYFSVDSIQTHIDGDLLPFQWCCIDSPLCHLYLNKRPLDRCQGYSWTSPDSSTGSKKGTQGVGMVYGSLHFITFDGTMYSFKDLGDFVIMRLSSATGSNIFTLQGQMGKLQHTGTRGIIEVPVVVRVAAFYQGIGKIEWRCSEDNTTLRLFVDDVEIQVTVGVMDLDQKDFAVRCTSAGRCAAVYAGGLNVVVWRTEGYNQLAAMVEVPQTFYNRTVGLLGLWSSNSSDDFLMSDGKILPSEDLNAPTEEALRAFGMSWSVPHPESLLFSSPPLAPLKSVSTQNLLESSSPERVEEVRRTCKGSMQCVHDTLASGSSGLGLQTLDAQSQYEKMAEIFGNMPPIVTEPTVIYGKVNSQVSIQILAEDPNKDAITYSLLSPKPPQTSVGSGGGYLTWMPLNTQPVQLTIKVSDKFTSSLFSPVLRVCSCLNGGTCQYDSIVENHQKGRFQVVGCLCPKGFSGKFCGNTTNVCLGKPCFRGVSCQSRPQPDGFTCGECPDSTVSNRKEGYKCFERDMCLPPFPFPCHKDAECRSTKNSYTCTCKPGFTGNGFNCTDTDECAGLMACQNAKYECKNKPGSFECLCRYHNTKDTEGCGDSPNPPGFNLFNISLGWRKNKADGLKQLEDILKQGFTNKFYNISKKDGGAGSNSDLDEYRVGVSSDTPHWYIRDYLARVSGHYEISEVAVDDLDECKAKEAACVYPAVCANTYGGYRCVCNSTDVDETQSCVIDRGKVSETEVDLVLGLVLGIGIPLLLLLLLAALACCCCRKKTVTGDLPHLLPDYIQEQYNPPPFNYSDPALHYMTHCSPRIIDNIAPRQRLR</sequence>
<dbReference type="Gene3D" id="2.10.25.10">
    <property type="entry name" value="Laminin"/>
    <property type="match status" value="3"/>
</dbReference>
<keyword evidence="3 10" id="KW-0812">Transmembrane</keyword>
<accession>A0A6P7JSD5</accession>
<feature type="transmembrane region" description="Helical" evidence="10">
    <location>
        <begin position="935"/>
        <end position="957"/>
    </location>
</feature>
<dbReference type="SMART" id="SM00179">
    <property type="entry name" value="EGF_CA"/>
    <property type="match status" value="3"/>
</dbReference>
<dbReference type="GO" id="GO:0005176">
    <property type="term" value="F:ErbB-2 class receptor binding"/>
    <property type="evidence" value="ECO:0007669"/>
    <property type="project" value="TreeGrafter"/>
</dbReference>
<evidence type="ECO:0000256" key="1">
    <source>
        <dbReference type="ARBA" id="ARBA00004370"/>
    </source>
</evidence>
<dbReference type="PROSITE" id="PS01187">
    <property type="entry name" value="EGF_CA"/>
    <property type="match status" value="1"/>
</dbReference>
<dbReference type="InterPro" id="IPR003886">
    <property type="entry name" value="NIDO_dom"/>
</dbReference>
<keyword evidence="5" id="KW-0677">Repeat</keyword>
<dbReference type="Proteomes" id="UP000515145">
    <property type="component" value="Chromosome 15"/>
</dbReference>
<evidence type="ECO:0000313" key="15">
    <source>
        <dbReference type="RefSeq" id="XP_028279854.1"/>
    </source>
</evidence>
<dbReference type="GO" id="GO:0071944">
    <property type="term" value="C:cell periphery"/>
    <property type="evidence" value="ECO:0007669"/>
    <property type="project" value="UniProtKB-ARBA"/>
</dbReference>
<organism evidence="14 15">
    <name type="scientific">Parambassis ranga</name>
    <name type="common">Indian glassy fish</name>
    <dbReference type="NCBI Taxonomy" id="210632"/>
    <lineage>
        <taxon>Eukaryota</taxon>
        <taxon>Metazoa</taxon>
        <taxon>Chordata</taxon>
        <taxon>Craniata</taxon>
        <taxon>Vertebrata</taxon>
        <taxon>Euteleostomi</taxon>
        <taxon>Actinopterygii</taxon>
        <taxon>Neopterygii</taxon>
        <taxon>Teleostei</taxon>
        <taxon>Neoteleostei</taxon>
        <taxon>Acanthomorphata</taxon>
        <taxon>Ovalentaria</taxon>
        <taxon>Ambassidae</taxon>
        <taxon>Parambassis</taxon>
    </lineage>
</organism>
<keyword evidence="4" id="KW-0732">Signal</keyword>
<evidence type="ECO:0000256" key="5">
    <source>
        <dbReference type="ARBA" id="ARBA00022737"/>
    </source>
</evidence>
<dbReference type="InterPro" id="IPR005533">
    <property type="entry name" value="AMOP_dom"/>
</dbReference>
<evidence type="ECO:0000256" key="7">
    <source>
        <dbReference type="ARBA" id="ARBA00023136"/>
    </source>
</evidence>
<evidence type="ECO:0000259" key="13">
    <source>
        <dbReference type="PROSITE" id="PS51233"/>
    </source>
</evidence>
<dbReference type="InterPro" id="IPR009030">
    <property type="entry name" value="Growth_fac_rcpt_cys_sf"/>
</dbReference>
<dbReference type="InterPro" id="IPR018097">
    <property type="entry name" value="EGF_Ca-bd_CS"/>
</dbReference>
<dbReference type="GO" id="GO:0005509">
    <property type="term" value="F:calcium ion binding"/>
    <property type="evidence" value="ECO:0007669"/>
    <property type="project" value="InterPro"/>
</dbReference>
<evidence type="ECO:0000256" key="9">
    <source>
        <dbReference type="PROSITE-ProRule" id="PRU00076"/>
    </source>
</evidence>
<gene>
    <name evidence="15" type="primary">LOC114447663</name>
</gene>
<keyword evidence="14" id="KW-1185">Reference proteome</keyword>
<dbReference type="SMART" id="SM00723">
    <property type="entry name" value="AMOP"/>
    <property type="match status" value="1"/>
</dbReference>
<feature type="domain" description="AMOP" evidence="12">
    <location>
        <begin position="101"/>
        <end position="233"/>
    </location>
</feature>
<keyword evidence="6 10" id="KW-1133">Transmembrane helix</keyword>
<dbReference type="PROSITE" id="PS01186">
    <property type="entry name" value="EGF_2"/>
    <property type="match status" value="2"/>
</dbReference>
<dbReference type="PROSITE" id="PS50856">
    <property type="entry name" value="AMOP"/>
    <property type="match status" value="1"/>
</dbReference>
<name>A0A6P7JSD5_9TELE</name>
<keyword evidence="7 10" id="KW-0472">Membrane</keyword>
<dbReference type="InterPro" id="IPR056619">
    <property type="entry name" value="C8-3_MUC4"/>
</dbReference>
<dbReference type="Pfam" id="PF23263">
    <property type="entry name" value="C8-3_MUC4"/>
    <property type="match status" value="1"/>
</dbReference>
<dbReference type="GO" id="GO:0007160">
    <property type="term" value="P:cell-matrix adhesion"/>
    <property type="evidence" value="ECO:0007669"/>
    <property type="project" value="InterPro"/>
</dbReference>
<feature type="domain" description="EGF-like" evidence="11">
    <location>
        <begin position="708"/>
        <end position="749"/>
    </location>
</feature>
<evidence type="ECO:0000256" key="6">
    <source>
        <dbReference type="ARBA" id="ARBA00022989"/>
    </source>
</evidence>
<dbReference type="PROSITE" id="PS50026">
    <property type="entry name" value="EGF_3"/>
    <property type="match status" value="2"/>
</dbReference>
<evidence type="ECO:0000256" key="8">
    <source>
        <dbReference type="ARBA" id="ARBA00023157"/>
    </source>
</evidence>
<dbReference type="PANTHER" id="PTHR13802:SF52">
    <property type="entry name" value="MUCIN-4"/>
    <property type="match status" value="1"/>
</dbReference>
<evidence type="ECO:0000313" key="14">
    <source>
        <dbReference type="Proteomes" id="UP000515145"/>
    </source>
</evidence>
<dbReference type="PANTHER" id="PTHR13802">
    <property type="entry name" value="MUCIN 4-RELATED"/>
    <property type="match status" value="1"/>
</dbReference>
<dbReference type="Pfam" id="PF00094">
    <property type="entry name" value="VWD"/>
    <property type="match status" value="1"/>
</dbReference>
<dbReference type="PROSITE" id="PS00010">
    <property type="entry name" value="ASX_HYDROXYL"/>
    <property type="match status" value="1"/>
</dbReference>
<evidence type="ECO:0000256" key="2">
    <source>
        <dbReference type="ARBA" id="ARBA00022536"/>
    </source>
</evidence>
<dbReference type="Gene3D" id="2.60.40.10">
    <property type="entry name" value="Immunoglobulins"/>
    <property type="match status" value="1"/>
</dbReference>
<dbReference type="GO" id="GO:0016020">
    <property type="term" value="C:membrane"/>
    <property type="evidence" value="ECO:0007669"/>
    <property type="project" value="UniProtKB-SubCell"/>
</dbReference>
<dbReference type="OrthoDB" id="4405280at2759"/>
<keyword evidence="2 9" id="KW-0245">EGF-like domain</keyword>
<dbReference type="Pfam" id="PF07645">
    <property type="entry name" value="EGF_CA"/>
    <property type="match status" value="2"/>
</dbReference>
<dbReference type="InterPro" id="IPR001846">
    <property type="entry name" value="VWF_type-D"/>
</dbReference>
<dbReference type="CDD" id="cd00054">
    <property type="entry name" value="EGF_CA"/>
    <property type="match status" value="3"/>
</dbReference>
<dbReference type="InterPro" id="IPR024731">
    <property type="entry name" value="NELL2-like_EGF"/>
</dbReference>
<dbReference type="InterPro" id="IPR049883">
    <property type="entry name" value="NOTCH1_EGF-like"/>
</dbReference>
<evidence type="ECO:0000259" key="12">
    <source>
        <dbReference type="PROSITE" id="PS50856"/>
    </source>
</evidence>